<keyword evidence="1" id="KW-0808">Transferase</keyword>
<protein>
    <submittedName>
        <fullName evidence="1">CoA transferase</fullName>
    </submittedName>
</protein>
<dbReference type="InterPro" id="IPR003673">
    <property type="entry name" value="CoA-Trfase_fam_III"/>
</dbReference>
<sequence>MAASQPFEGIKVVEFGQFVAVPFCGQLLAEGGAEVVKVESPEGDPNRHMGEIVAYESRIFVSRNRGKHTLPLKLSDASAKPVIDALLSWADVVLMNFRPGLAAKMGIDAETLLQRFPQLIIGEVTPFGKLGPDAGLSAMDIVVQARSGLMAAMGCVVDGRPAPGEPVISDYMAATSLAFGVSSALFRRERTGKGGIVDVSLMQSAMTLANNQLIRSEDLDQAKHQEIIANINQQRIDGASFEAQRASASSARMPALTAIYFRTFDTLDGCIAIACASRGLQERFSKALGFVDRYIGMSQAGPIDEQYYPTLQAEVEGLMRAQSSQDWMGVLQAAGVPVSTVKFPVELFEDPQAAANEMFYVLQHPTAGAFRALSPPVKLNDDGFQAQTATAPFATETRALLTSLGLVDDQIDELVKQGVTIER</sequence>
<comment type="caution">
    <text evidence="1">The sequence shown here is derived from an EMBL/GenBank/DDBJ whole genome shotgun (WGS) entry which is preliminary data.</text>
</comment>
<dbReference type="InterPro" id="IPR050509">
    <property type="entry name" value="CoA-transferase_III"/>
</dbReference>
<evidence type="ECO:0000313" key="1">
    <source>
        <dbReference type="EMBL" id="NQV66304.1"/>
    </source>
</evidence>
<dbReference type="InterPro" id="IPR044855">
    <property type="entry name" value="CoA-Trfase_III_dom3_sf"/>
</dbReference>
<dbReference type="SUPFAM" id="SSF89796">
    <property type="entry name" value="CoA-transferase family III (CaiB/BaiF)"/>
    <property type="match status" value="1"/>
</dbReference>
<dbReference type="PANTHER" id="PTHR48228">
    <property type="entry name" value="SUCCINYL-COA--D-CITRAMALATE COA-TRANSFERASE"/>
    <property type="match status" value="1"/>
</dbReference>
<dbReference type="Gene3D" id="3.30.1540.10">
    <property type="entry name" value="formyl-coa transferase, domain 3"/>
    <property type="match status" value="1"/>
</dbReference>
<dbReference type="AlphaFoldDB" id="A0A972VXV8"/>
<dbReference type="Gene3D" id="3.40.50.10540">
    <property type="entry name" value="Crotonobetainyl-coa:carnitine coa-transferase, domain 1"/>
    <property type="match status" value="1"/>
</dbReference>
<dbReference type="GO" id="GO:0016740">
    <property type="term" value="F:transferase activity"/>
    <property type="evidence" value="ECO:0007669"/>
    <property type="project" value="UniProtKB-KW"/>
</dbReference>
<reference evidence="1" key="1">
    <citation type="submission" date="2020-05" db="EMBL/GenBank/DDBJ databases">
        <title>Sulfur intermediates as new biogeochemical hubs in an aquatic model microbial ecosystem.</title>
        <authorList>
            <person name="Vigneron A."/>
        </authorList>
    </citation>
    <scope>NUCLEOTIDE SEQUENCE</scope>
    <source>
        <strain evidence="1">Bin.250</strain>
    </source>
</reference>
<organism evidence="1 2">
    <name type="scientific">SAR86 cluster bacterium</name>
    <dbReference type="NCBI Taxonomy" id="2030880"/>
    <lineage>
        <taxon>Bacteria</taxon>
        <taxon>Pseudomonadati</taxon>
        <taxon>Pseudomonadota</taxon>
        <taxon>Gammaproteobacteria</taxon>
        <taxon>SAR86 cluster</taxon>
    </lineage>
</organism>
<dbReference type="Pfam" id="PF02515">
    <property type="entry name" value="CoA_transf_3"/>
    <property type="match status" value="1"/>
</dbReference>
<evidence type="ECO:0000313" key="2">
    <source>
        <dbReference type="Proteomes" id="UP000754644"/>
    </source>
</evidence>
<name>A0A972VXV8_9GAMM</name>
<dbReference type="InterPro" id="IPR023606">
    <property type="entry name" value="CoA-Trfase_III_dom_1_sf"/>
</dbReference>
<accession>A0A972VXV8</accession>
<dbReference type="EMBL" id="JABMOJ010000495">
    <property type="protein sequence ID" value="NQV66304.1"/>
    <property type="molecule type" value="Genomic_DNA"/>
</dbReference>
<dbReference type="PANTHER" id="PTHR48228:SF7">
    <property type="entry name" value="FATTY ACYL-COA TRANSFERASE RV3272-RELATED"/>
    <property type="match status" value="1"/>
</dbReference>
<gene>
    <name evidence="1" type="ORF">HQ497_13165</name>
</gene>
<proteinExistence type="predicted"/>
<dbReference type="Proteomes" id="UP000754644">
    <property type="component" value="Unassembled WGS sequence"/>
</dbReference>